<dbReference type="PANTHER" id="PTHR23355:SF9">
    <property type="entry name" value="DIS3-LIKE EXONUCLEASE 2"/>
    <property type="match status" value="1"/>
</dbReference>
<dbReference type="Proteomes" id="UP000006769">
    <property type="component" value="Unassembled WGS sequence"/>
</dbReference>
<dbReference type="OMA" id="CIGLINK"/>
<dbReference type="OrthoDB" id="28256at2759"/>
<dbReference type="GO" id="GO:0006402">
    <property type="term" value="P:mRNA catabolic process"/>
    <property type="evidence" value="ECO:0007669"/>
    <property type="project" value="TreeGrafter"/>
</dbReference>
<dbReference type="AlphaFoldDB" id="K2H5A6"/>
<dbReference type="PANTHER" id="PTHR23355">
    <property type="entry name" value="RIBONUCLEASE"/>
    <property type="match status" value="1"/>
</dbReference>
<dbReference type="InterPro" id="IPR012340">
    <property type="entry name" value="NA-bd_OB-fold"/>
</dbReference>
<organism evidence="1 2">
    <name type="scientific">Entamoeba nuttalli (strain P19)</name>
    <name type="common">Amoeba</name>
    <dbReference type="NCBI Taxonomy" id="1076696"/>
    <lineage>
        <taxon>Eukaryota</taxon>
        <taxon>Amoebozoa</taxon>
        <taxon>Evosea</taxon>
        <taxon>Archamoebae</taxon>
        <taxon>Mastigamoebida</taxon>
        <taxon>Entamoebidae</taxon>
        <taxon>Entamoeba</taxon>
    </lineage>
</organism>
<proteinExistence type="predicted"/>
<dbReference type="GO" id="GO:0000175">
    <property type="term" value="F:3'-5'-RNA exonuclease activity"/>
    <property type="evidence" value="ECO:0007669"/>
    <property type="project" value="TreeGrafter"/>
</dbReference>
<name>K2H5A6_ENTNP</name>
<sequence>MTSSYCSLLLSFYEQLRKEKRIDEIFEELRNDPITRLDQTSFIKRFKETYFGNANEIVNLTNREVFTIDIEQTNIIDDGIHIDIDKKSGITELGFHSPYLTKEDIPKFEEIISDLLTNVINNTKYSYDMSKSKKLNNKSLEMGKKEKCFSVLLYIDSNGNIIKRWYGVTLISVRGNLFYPRSLKLSDYDSLCNLPYSLNLFKHIESFTSEIMTSKLESLKKCIELINKNILNPPPIDKIHNFVKCIGYILSNTVGVDLFHIYNNLAIVNIDVSRSICYSTIRSPLRKFRDVLVQSQFIAIMNDYNEQQMIEFVTGKKEISKNEFQKLILHICSI</sequence>
<dbReference type="GO" id="GO:0000932">
    <property type="term" value="C:P-body"/>
    <property type="evidence" value="ECO:0007669"/>
    <property type="project" value="TreeGrafter"/>
</dbReference>
<dbReference type="InterPro" id="IPR050180">
    <property type="entry name" value="RNR_Ribonuclease"/>
</dbReference>
<accession>K2H5A6</accession>
<dbReference type="RefSeq" id="XP_008854912.1">
    <property type="nucleotide sequence ID" value="XM_008856690.1"/>
</dbReference>
<dbReference type="GeneID" id="20071085"/>
<protein>
    <submittedName>
        <fullName evidence="1">RNB family domain containing protein</fullName>
    </submittedName>
</protein>
<dbReference type="SUPFAM" id="SSF50249">
    <property type="entry name" value="Nucleic acid-binding proteins"/>
    <property type="match status" value="1"/>
</dbReference>
<dbReference type="EMBL" id="JH925292">
    <property type="protein sequence ID" value="EKE42748.1"/>
    <property type="molecule type" value="Genomic_DNA"/>
</dbReference>
<dbReference type="VEuPathDB" id="AmoebaDB:ENU1_011410"/>
<evidence type="ECO:0000313" key="1">
    <source>
        <dbReference type="EMBL" id="EKE42748.1"/>
    </source>
</evidence>
<reference evidence="1 2" key="1">
    <citation type="submission" date="2011-11" db="EMBL/GenBank/DDBJ databases">
        <authorList>
            <person name="Hannick L."/>
            <person name="Karamycheva S."/>
            <person name="Lorenzi H."/>
            <person name="Caler E."/>
        </authorList>
    </citation>
    <scope>NUCLEOTIDE SEQUENCE [LARGE SCALE GENOMIC DNA]</scope>
    <source>
        <strain evidence="1 2">P19</strain>
    </source>
</reference>
<gene>
    <name evidence="1" type="ORF">ENU1_011410</name>
</gene>
<evidence type="ECO:0000313" key="2">
    <source>
        <dbReference type="Proteomes" id="UP000006769"/>
    </source>
</evidence>